<keyword evidence="2" id="KW-1185">Reference proteome</keyword>
<proteinExistence type="predicted"/>
<organism evidence="1 2">
    <name type="scientific">Cirrhinus mrigala</name>
    <name type="common">Mrigala</name>
    <dbReference type="NCBI Taxonomy" id="683832"/>
    <lineage>
        <taxon>Eukaryota</taxon>
        <taxon>Metazoa</taxon>
        <taxon>Chordata</taxon>
        <taxon>Craniata</taxon>
        <taxon>Vertebrata</taxon>
        <taxon>Euteleostomi</taxon>
        <taxon>Actinopterygii</taxon>
        <taxon>Neopterygii</taxon>
        <taxon>Teleostei</taxon>
        <taxon>Ostariophysi</taxon>
        <taxon>Cypriniformes</taxon>
        <taxon>Cyprinidae</taxon>
        <taxon>Labeoninae</taxon>
        <taxon>Labeonini</taxon>
        <taxon>Cirrhinus</taxon>
    </lineage>
</organism>
<name>A0ABD0NVQ3_CIRMR</name>
<protein>
    <submittedName>
        <fullName evidence="1">Uncharacterized protein</fullName>
    </submittedName>
</protein>
<dbReference type="Proteomes" id="UP001529510">
    <property type="component" value="Unassembled WGS sequence"/>
</dbReference>
<comment type="caution">
    <text evidence="1">The sequence shown here is derived from an EMBL/GenBank/DDBJ whole genome shotgun (WGS) entry which is preliminary data.</text>
</comment>
<evidence type="ECO:0000313" key="1">
    <source>
        <dbReference type="EMBL" id="KAL0164538.1"/>
    </source>
</evidence>
<reference evidence="1 2" key="1">
    <citation type="submission" date="2024-05" db="EMBL/GenBank/DDBJ databases">
        <title>Genome sequencing and assembly of Indian major carp, Cirrhinus mrigala (Hamilton, 1822).</title>
        <authorList>
            <person name="Mohindra V."/>
            <person name="Chowdhury L.M."/>
            <person name="Lal K."/>
            <person name="Jena J.K."/>
        </authorList>
    </citation>
    <scope>NUCLEOTIDE SEQUENCE [LARGE SCALE GENOMIC DNA]</scope>
    <source>
        <strain evidence="1">CM1030</strain>
        <tissue evidence="1">Blood</tissue>
    </source>
</reference>
<feature type="non-terminal residue" evidence="1">
    <location>
        <position position="50"/>
    </location>
</feature>
<dbReference type="AlphaFoldDB" id="A0ABD0NVQ3"/>
<accession>A0ABD0NVQ3</accession>
<dbReference type="EMBL" id="JAMKFB020000020">
    <property type="protein sequence ID" value="KAL0164538.1"/>
    <property type="molecule type" value="Genomic_DNA"/>
</dbReference>
<sequence length="50" mass="5448">MSGVNDDCYVHYNIQQQNTSIGDILVFPFTGVDTMAIGLLQISQGVKTSK</sequence>
<gene>
    <name evidence="1" type="ORF">M9458_040291</name>
</gene>
<evidence type="ECO:0000313" key="2">
    <source>
        <dbReference type="Proteomes" id="UP001529510"/>
    </source>
</evidence>